<keyword evidence="7 13" id="KW-0460">Magnesium</keyword>
<proteinExistence type="inferred from homology"/>
<evidence type="ECO:0000256" key="13">
    <source>
        <dbReference type="PIRSR" id="PIRSR037281-3"/>
    </source>
</evidence>
<feature type="binding site" evidence="12">
    <location>
        <position position="268"/>
    </location>
    <ligand>
        <name>ATP</name>
        <dbReference type="ChEBI" id="CHEBI:30616"/>
    </ligand>
</feature>
<comment type="cofactor">
    <cofactor evidence="13">
        <name>Mg(2+)</name>
        <dbReference type="ChEBI" id="CHEBI:18420"/>
    </cofactor>
    <text evidence="13">Binds 2 magnesium ions per subunit.</text>
</comment>
<keyword evidence="5 10" id="KW-0418">Kinase</keyword>
<dbReference type="InterPro" id="IPR011009">
    <property type="entry name" value="Kinase-like_dom_sf"/>
</dbReference>
<feature type="coiled-coil region" evidence="15">
    <location>
        <begin position="532"/>
        <end position="566"/>
    </location>
</feature>
<accession>A0A0J9QY48</accession>
<dbReference type="GO" id="GO:0000287">
    <property type="term" value="F:magnesium ion binding"/>
    <property type="evidence" value="ECO:0007669"/>
    <property type="project" value="InterPro"/>
</dbReference>
<dbReference type="PROSITE" id="PS00107">
    <property type="entry name" value="PROTEIN_KINASE_ATP"/>
    <property type="match status" value="1"/>
</dbReference>
<evidence type="ECO:0000256" key="4">
    <source>
        <dbReference type="ARBA" id="ARBA00022741"/>
    </source>
</evidence>
<name>A0A0J9QY48_DROSI</name>
<dbReference type="GO" id="GO:0004715">
    <property type="term" value="F:non-membrane spanning protein tyrosine kinase activity"/>
    <property type="evidence" value="ECO:0007669"/>
    <property type="project" value="UniProtKB-UniRule"/>
</dbReference>
<dbReference type="PANTHER" id="PTHR11042:SF185">
    <property type="entry name" value="WEE1-LIKE PROTEIN KINASE"/>
    <property type="match status" value="1"/>
</dbReference>
<feature type="region of interest" description="Disordered" evidence="16">
    <location>
        <begin position="1"/>
        <end position="88"/>
    </location>
</feature>
<dbReference type="FunFam" id="3.30.200.20:FF:000115">
    <property type="entry name" value="Wee1-like kinase 2"/>
    <property type="match status" value="1"/>
</dbReference>
<evidence type="ECO:0000256" key="11">
    <source>
        <dbReference type="PIRSR" id="PIRSR037281-1"/>
    </source>
</evidence>
<evidence type="ECO:0000256" key="2">
    <source>
        <dbReference type="ARBA" id="ARBA00022679"/>
    </source>
</evidence>
<feature type="compositionally biased region" description="Basic and acidic residues" evidence="16">
    <location>
        <begin position="37"/>
        <end position="48"/>
    </location>
</feature>
<dbReference type="Gene3D" id="1.10.510.10">
    <property type="entry name" value="Transferase(Phosphotransferase) domain 1"/>
    <property type="match status" value="1"/>
</dbReference>
<evidence type="ECO:0000259" key="17">
    <source>
        <dbReference type="PROSITE" id="PS50011"/>
    </source>
</evidence>
<evidence type="ECO:0000313" key="19">
    <source>
        <dbReference type="Proteomes" id="UP000035880"/>
    </source>
</evidence>
<dbReference type="KEGG" id="dsi:Dsimw501_GD22535"/>
<evidence type="ECO:0000256" key="8">
    <source>
        <dbReference type="ARBA" id="ARBA00023137"/>
    </source>
</evidence>
<evidence type="ECO:0000256" key="5">
    <source>
        <dbReference type="ARBA" id="ARBA00022777"/>
    </source>
</evidence>
<evidence type="ECO:0000256" key="14">
    <source>
        <dbReference type="PROSITE-ProRule" id="PRU10141"/>
    </source>
</evidence>
<dbReference type="InterPro" id="IPR050339">
    <property type="entry name" value="CC_SR_Kinase"/>
</dbReference>
<evidence type="ECO:0000256" key="10">
    <source>
        <dbReference type="PIRNR" id="PIRNR037281"/>
    </source>
</evidence>
<evidence type="ECO:0000256" key="3">
    <source>
        <dbReference type="ARBA" id="ARBA00022723"/>
    </source>
</evidence>
<dbReference type="SMART" id="SM00220">
    <property type="entry name" value="S_TKc"/>
    <property type="match status" value="1"/>
</dbReference>
<reference evidence="18 19" key="1">
    <citation type="journal article" date="2013" name="Genome Res.">
        <title>A second-generation assembly of the Drosophila simulans genome provides new insights into patterns of lineage-specific divergence.</title>
        <authorList>
            <person name="Hu T.T."/>
            <person name="Eisen M.B."/>
            <person name="Thornton K.R."/>
            <person name="Andolfatto P."/>
        </authorList>
    </citation>
    <scope>NUCLEOTIDE SEQUENCE [LARGE SCALE GENOMIC DNA]</scope>
    <source>
        <strain evidence="19">w501</strain>
    </source>
</reference>
<keyword evidence="8 10" id="KW-0829">Tyrosine-protein kinase</keyword>
<feature type="binding site" evidence="13">
    <location>
        <position position="412"/>
    </location>
    <ligand>
        <name>Mg(2+)</name>
        <dbReference type="ChEBI" id="CHEBI:18420"/>
        <label>1</label>
    </ligand>
</feature>
<keyword evidence="6 10" id="KW-0067">ATP-binding</keyword>
<dbReference type="GO" id="GO:0010972">
    <property type="term" value="P:negative regulation of G2/M transition of mitotic cell cycle"/>
    <property type="evidence" value="ECO:0007669"/>
    <property type="project" value="EnsemblMetazoa"/>
</dbReference>
<dbReference type="PANTHER" id="PTHR11042">
    <property type="entry name" value="EUKARYOTIC TRANSLATION INITIATION FACTOR 2-ALPHA KINASE EIF2-ALPHA KINASE -RELATED"/>
    <property type="match status" value="1"/>
</dbReference>
<dbReference type="PROSITE" id="PS50011">
    <property type="entry name" value="PROTEIN_KINASE_DOM"/>
    <property type="match status" value="1"/>
</dbReference>
<dbReference type="EC" id="2.7.10.2" evidence="10"/>
<sequence>MAFRQTEHEMSVTSLDSSVELRSRSPSPQVFNPRKLRFADDDFDKDTPEGASPQHPLQQRPKLSSGEEQQLGSKLGEGGGDGDVSMSPPCQKVRALRLFSTPATPKTILQKSTTQCSNHLSAAAAAVNASRRSDDLFRLSERPRSLPLHNRKLPAQDTANVNPFTPDSLMAHNKKRCRTQFGRENLNLNVNAMQKYLLSDACDDDVAEEAGDSIREIHQQAPKRLALHDTNISRFKREFMQVNVIGVGEFGVVFQCVNRLDGCIYAIKKSKKPVAGSSFEKRALNEVWAHAVLGKHDNVVRYYSAWAEDDHMLIQNEFCDGGSLQARIQDHCLGEAELKIVLMHVIEGLRYIHSNDLVHMDLKPENIFSTMNPNAHKLVDVQPQQTKDDDGMDSVYEELRHSENLVTYKIGDLGHVTSVKEPYVEEGDCRYLPKEILHEDYSNLFKADIFSLGITLFEAAGGGPLPKNGPEWHNLRDGKVPILPSLSRDFNELIAQMMHPYPDKRPTSQSIFSHPILSAVDSKSKLQLGLELTVEKRKNEILMNKLREAKKQIKLLEQRVNLLAVTNNPDSLDGQRCLRSFTRRMRTPFSSHGKFDSISDRNKNVITNV</sequence>
<feature type="binding site" evidence="12">
    <location>
        <begin position="245"/>
        <end position="253"/>
    </location>
    <ligand>
        <name>ATP</name>
        <dbReference type="ChEBI" id="CHEBI:30616"/>
    </ligand>
</feature>
<dbReference type="Proteomes" id="UP000035880">
    <property type="component" value="Chromosome 2L"/>
</dbReference>
<evidence type="ECO:0000256" key="15">
    <source>
        <dbReference type="SAM" id="Coils"/>
    </source>
</evidence>
<dbReference type="GO" id="GO:0000278">
    <property type="term" value="P:mitotic cell cycle"/>
    <property type="evidence" value="ECO:0007669"/>
    <property type="project" value="InterPro"/>
</dbReference>
<feature type="active site" description="Proton acceptor" evidence="11">
    <location>
        <position position="361"/>
    </location>
</feature>
<dbReference type="Pfam" id="PF00069">
    <property type="entry name" value="Pkinase"/>
    <property type="match status" value="1"/>
</dbReference>
<keyword evidence="3 10" id="KW-0479">Metal-binding</keyword>
<dbReference type="AlphaFoldDB" id="A0A0J9QY48"/>
<feature type="binding site" evidence="13">
    <location>
        <position position="366"/>
    </location>
    <ligand>
        <name>Mg(2+)</name>
        <dbReference type="ChEBI" id="CHEBI:18420"/>
        <label>1</label>
    </ligand>
</feature>
<dbReference type="CDD" id="cd14051">
    <property type="entry name" value="PTKc_Wee1"/>
    <property type="match status" value="1"/>
</dbReference>
<keyword evidence="2 10" id="KW-0808">Transferase</keyword>
<dbReference type="GO" id="GO:0051299">
    <property type="term" value="P:centrosome separation"/>
    <property type="evidence" value="ECO:0007669"/>
    <property type="project" value="EnsemblMetazoa"/>
</dbReference>
<dbReference type="OrthoDB" id="5337378at2759"/>
<organism evidence="18 19">
    <name type="scientific">Drosophila simulans</name>
    <name type="common">Fruit fly</name>
    <dbReference type="NCBI Taxonomy" id="7240"/>
    <lineage>
        <taxon>Eukaryota</taxon>
        <taxon>Metazoa</taxon>
        <taxon>Ecdysozoa</taxon>
        <taxon>Arthropoda</taxon>
        <taxon>Hexapoda</taxon>
        <taxon>Insecta</taxon>
        <taxon>Pterygota</taxon>
        <taxon>Neoptera</taxon>
        <taxon>Endopterygota</taxon>
        <taxon>Diptera</taxon>
        <taxon>Brachycera</taxon>
        <taxon>Muscomorpha</taxon>
        <taxon>Ephydroidea</taxon>
        <taxon>Drosophilidae</taxon>
        <taxon>Drosophila</taxon>
        <taxon>Sophophora</taxon>
    </lineage>
</organism>
<feature type="binding site" evidence="14">
    <location>
        <position position="269"/>
    </location>
    <ligand>
        <name>ATP</name>
        <dbReference type="ChEBI" id="CHEBI:30616"/>
    </ligand>
</feature>
<dbReference type="GO" id="GO:0005524">
    <property type="term" value="F:ATP binding"/>
    <property type="evidence" value="ECO:0007669"/>
    <property type="project" value="UniProtKB-UniRule"/>
</dbReference>
<dbReference type="EMBL" id="CM002910">
    <property type="protein sequence ID" value="KMY88644.1"/>
    <property type="molecule type" value="Genomic_DNA"/>
</dbReference>
<comment type="catalytic activity">
    <reaction evidence="10">
        <text>L-tyrosyl-[protein] + ATP = O-phospho-L-tyrosyl-[protein] + ADP + H(+)</text>
        <dbReference type="Rhea" id="RHEA:10596"/>
        <dbReference type="Rhea" id="RHEA-COMP:10136"/>
        <dbReference type="Rhea" id="RHEA-COMP:20101"/>
        <dbReference type="ChEBI" id="CHEBI:15378"/>
        <dbReference type="ChEBI" id="CHEBI:30616"/>
        <dbReference type="ChEBI" id="CHEBI:46858"/>
        <dbReference type="ChEBI" id="CHEBI:61978"/>
        <dbReference type="ChEBI" id="CHEBI:456216"/>
        <dbReference type="EC" id="2.7.10.2"/>
    </reaction>
</comment>
<comment type="similarity">
    <text evidence="10">Belongs to the protein kinase superfamily. Ser/Thr protein kinase family. WEE1 subfamily.</text>
</comment>
<dbReference type="SUPFAM" id="SSF56112">
    <property type="entry name" value="Protein kinase-like (PK-like)"/>
    <property type="match status" value="1"/>
</dbReference>
<comment type="subcellular location">
    <subcellularLocation>
        <location evidence="1 10">Nucleus</location>
    </subcellularLocation>
</comment>
<gene>
    <name evidence="18" type="primary">Dsim\GD22535</name>
    <name evidence="18" type="ORF">Dsimw501_GD22535</name>
</gene>
<dbReference type="GO" id="GO:0005634">
    <property type="term" value="C:nucleus"/>
    <property type="evidence" value="ECO:0007669"/>
    <property type="project" value="UniProtKB-SubCell"/>
</dbReference>
<evidence type="ECO:0000256" key="7">
    <source>
        <dbReference type="ARBA" id="ARBA00022842"/>
    </source>
</evidence>
<keyword evidence="4 10" id="KW-0547">Nucleotide-binding</keyword>
<dbReference type="GO" id="GO:0051642">
    <property type="term" value="P:centrosome localization"/>
    <property type="evidence" value="ECO:0007669"/>
    <property type="project" value="EnsemblMetazoa"/>
</dbReference>
<dbReference type="InterPro" id="IPR017164">
    <property type="entry name" value="Wee1-like_protein_kinase"/>
</dbReference>
<dbReference type="GO" id="GO:0005737">
    <property type="term" value="C:cytoplasm"/>
    <property type="evidence" value="ECO:0007669"/>
    <property type="project" value="TreeGrafter"/>
</dbReference>
<dbReference type="Gene3D" id="3.30.200.20">
    <property type="entry name" value="Phosphorylase Kinase, domain 1"/>
    <property type="match status" value="1"/>
</dbReference>
<evidence type="ECO:0000256" key="16">
    <source>
        <dbReference type="SAM" id="MobiDB-lite"/>
    </source>
</evidence>
<feature type="compositionally biased region" description="Basic and acidic residues" evidence="16">
    <location>
        <begin position="1"/>
        <end position="10"/>
    </location>
</feature>
<evidence type="ECO:0000256" key="6">
    <source>
        <dbReference type="ARBA" id="ARBA00022840"/>
    </source>
</evidence>
<dbReference type="GO" id="GO:0004861">
    <property type="term" value="F:cyclin-dependent protein serine/threonine kinase inhibitor activity"/>
    <property type="evidence" value="ECO:0007669"/>
    <property type="project" value="EnsemblMetazoa"/>
</dbReference>
<keyword evidence="9 10" id="KW-0539">Nucleus</keyword>
<evidence type="ECO:0000256" key="1">
    <source>
        <dbReference type="ARBA" id="ARBA00004123"/>
    </source>
</evidence>
<dbReference type="Bgee" id="FBgn0193936">
    <property type="expression patterns" value="Expressed in male reproductive system and 3 other cell types or tissues"/>
</dbReference>
<evidence type="ECO:0000256" key="9">
    <source>
        <dbReference type="ARBA" id="ARBA00023242"/>
    </source>
</evidence>
<feature type="domain" description="Protein kinase" evidence="17">
    <location>
        <begin position="239"/>
        <end position="517"/>
    </location>
</feature>
<dbReference type="InterPro" id="IPR000719">
    <property type="entry name" value="Prot_kinase_dom"/>
</dbReference>
<dbReference type="GO" id="GO:0051225">
    <property type="term" value="P:spindle assembly"/>
    <property type="evidence" value="ECO:0007669"/>
    <property type="project" value="EnsemblMetazoa"/>
</dbReference>
<evidence type="ECO:0000256" key="12">
    <source>
        <dbReference type="PIRSR" id="PIRSR037281-2"/>
    </source>
</evidence>
<dbReference type="InterPro" id="IPR017441">
    <property type="entry name" value="Protein_kinase_ATP_BS"/>
</dbReference>
<dbReference type="PIRSF" id="PIRSF037281">
    <property type="entry name" value="Wee1-like_protein_kinase"/>
    <property type="match status" value="1"/>
</dbReference>
<evidence type="ECO:0000313" key="18">
    <source>
        <dbReference type="EMBL" id="KMY88644.1"/>
    </source>
</evidence>
<protein>
    <recommendedName>
        <fullName evidence="10">Wee1-like protein kinase</fullName>
        <ecNumber evidence="10">2.7.10.2</ecNumber>
    </recommendedName>
</protein>
<keyword evidence="15" id="KW-0175">Coiled coil</keyword>